<dbReference type="OrthoDB" id="3362817at2759"/>
<reference evidence="2" key="2">
    <citation type="submission" date="2015-01" db="EMBL/GenBank/DDBJ databases">
        <title>Evolutionary Origins and Diversification of the Mycorrhizal Mutualists.</title>
        <authorList>
            <consortium name="DOE Joint Genome Institute"/>
            <consortium name="Mycorrhizal Genomics Consortium"/>
            <person name="Kohler A."/>
            <person name="Kuo A."/>
            <person name="Nagy L.G."/>
            <person name="Floudas D."/>
            <person name="Copeland A."/>
            <person name="Barry K.W."/>
            <person name="Cichocki N."/>
            <person name="Veneault-Fourrey C."/>
            <person name="LaButti K."/>
            <person name="Lindquist E.A."/>
            <person name="Lipzen A."/>
            <person name="Lundell T."/>
            <person name="Morin E."/>
            <person name="Murat C."/>
            <person name="Riley R."/>
            <person name="Ohm R."/>
            <person name="Sun H."/>
            <person name="Tunlid A."/>
            <person name="Henrissat B."/>
            <person name="Grigoriev I.V."/>
            <person name="Hibbett D.S."/>
            <person name="Martin F."/>
        </authorList>
    </citation>
    <scope>NUCLEOTIDE SEQUENCE [LARGE SCALE GENOMIC DNA]</scope>
    <source>
        <strain evidence="2">441</strain>
    </source>
</reference>
<reference evidence="1 2" key="1">
    <citation type="submission" date="2014-04" db="EMBL/GenBank/DDBJ databases">
        <authorList>
            <consortium name="DOE Joint Genome Institute"/>
            <person name="Kuo A."/>
            <person name="Kohler A."/>
            <person name="Costa M.D."/>
            <person name="Nagy L.G."/>
            <person name="Floudas D."/>
            <person name="Copeland A."/>
            <person name="Barry K.W."/>
            <person name="Cichocki N."/>
            <person name="Veneault-Fourrey C."/>
            <person name="LaButti K."/>
            <person name="Lindquist E.A."/>
            <person name="Lipzen A."/>
            <person name="Lundell T."/>
            <person name="Morin E."/>
            <person name="Murat C."/>
            <person name="Sun H."/>
            <person name="Tunlid A."/>
            <person name="Henrissat B."/>
            <person name="Grigoriev I.V."/>
            <person name="Hibbett D.S."/>
            <person name="Martin F."/>
            <person name="Nordberg H.P."/>
            <person name="Cantor M.N."/>
            <person name="Hua S.X."/>
        </authorList>
    </citation>
    <scope>NUCLEOTIDE SEQUENCE [LARGE SCALE GENOMIC DNA]</scope>
    <source>
        <strain evidence="1 2">441</strain>
    </source>
</reference>
<gene>
    <name evidence="1" type="ORF">PISMIDRAFT_582755</name>
</gene>
<dbReference type="HOGENOM" id="CLU_687198_0_0_1"/>
<evidence type="ECO:0000313" key="2">
    <source>
        <dbReference type="Proteomes" id="UP000054018"/>
    </source>
</evidence>
<accession>A0A0D0A1X5</accession>
<sequence length="401" mass="44617">MRTAQRLATRASMEEGSNTRANVLCFEPPGSKSSSLAPTDMPHDYSVYPFLSPTPIPWTMHTGGAFRIRRTADWLGANSQEDITKTGGLFNSEGKFTDFTGKESDLRKVVLNLPTGDDSSDHRLITASLGHLLLSPGNERSRPGSLLPPLRGRMPLRKVLRWLQTVRPPTVFVPSFPTLALPAPHARRRTLRRLVYKTLHNGSVHTTDVPPSPVIKVEAECSAESSGENPPAVSVVSCPDLSAPQCQIGQEVLVNLMIPDRPMDLQLSVFDYGSISEEQLPDLKDYFMTLRQYATVGTGDYNPPYPPATFDFNGRTYYLHDNWSLQQSVDLVDLPASLTDEGSAHPRIRVFHEKVLDLEASQQSELCQLRLDPCSDWSWRCFLAACDKLTAPWSQARSKEI</sequence>
<organism evidence="1 2">
    <name type="scientific">Pisolithus microcarpus 441</name>
    <dbReference type="NCBI Taxonomy" id="765257"/>
    <lineage>
        <taxon>Eukaryota</taxon>
        <taxon>Fungi</taxon>
        <taxon>Dikarya</taxon>
        <taxon>Basidiomycota</taxon>
        <taxon>Agaricomycotina</taxon>
        <taxon>Agaricomycetes</taxon>
        <taxon>Agaricomycetidae</taxon>
        <taxon>Boletales</taxon>
        <taxon>Sclerodermatineae</taxon>
        <taxon>Pisolithaceae</taxon>
        <taxon>Pisolithus</taxon>
    </lineage>
</organism>
<name>A0A0D0A1X5_9AGAM</name>
<evidence type="ECO:0000313" key="1">
    <source>
        <dbReference type="EMBL" id="KIK28452.1"/>
    </source>
</evidence>
<proteinExistence type="predicted"/>
<dbReference type="Proteomes" id="UP000054018">
    <property type="component" value="Unassembled WGS sequence"/>
</dbReference>
<keyword evidence="2" id="KW-1185">Reference proteome</keyword>
<dbReference type="STRING" id="765257.A0A0D0A1X5"/>
<dbReference type="AlphaFoldDB" id="A0A0D0A1X5"/>
<dbReference type="EMBL" id="KN833692">
    <property type="protein sequence ID" value="KIK28452.1"/>
    <property type="molecule type" value="Genomic_DNA"/>
</dbReference>
<protein>
    <submittedName>
        <fullName evidence="1">Uncharacterized protein</fullName>
    </submittedName>
</protein>